<comment type="caution">
    <text evidence="1">The sequence shown here is derived from an EMBL/GenBank/DDBJ whole genome shotgun (WGS) entry which is preliminary data.</text>
</comment>
<dbReference type="Proteomes" id="UP001283361">
    <property type="component" value="Unassembled WGS sequence"/>
</dbReference>
<reference evidence="1" key="1">
    <citation type="journal article" date="2023" name="G3 (Bethesda)">
        <title>A reference genome for the long-term kleptoplast-retaining sea slug Elysia crispata morphotype clarki.</title>
        <authorList>
            <person name="Eastman K.E."/>
            <person name="Pendleton A.L."/>
            <person name="Shaikh M.A."/>
            <person name="Suttiyut T."/>
            <person name="Ogas R."/>
            <person name="Tomko P."/>
            <person name="Gavelis G."/>
            <person name="Widhalm J.R."/>
            <person name="Wisecaver J.H."/>
        </authorList>
    </citation>
    <scope>NUCLEOTIDE SEQUENCE</scope>
    <source>
        <strain evidence="1">ECLA1</strain>
    </source>
</reference>
<evidence type="ECO:0000313" key="2">
    <source>
        <dbReference type="Proteomes" id="UP001283361"/>
    </source>
</evidence>
<sequence length="88" mass="9381">MVGGLYPSQARRCCAGLYAQFPVLKLIPGPTWLPQSGTGCSDIASNTDPVENIIIADCIGSWAGSCGSCSTKNNNIKHTNIKKRQQVQ</sequence>
<keyword evidence="2" id="KW-1185">Reference proteome</keyword>
<dbReference type="EMBL" id="JAWDGP010005248">
    <property type="protein sequence ID" value="KAK3758673.1"/>
    <property type="molecule type" value="Genomic_DNA"/>
</dbReference>
<organism evidence="1 2">
    <name type="scientific">Elysia crispata</name>
    <name type="common">lettuce slug</name>
    <dbReference type="NCBI Taxonomy" id="231223"/>
    <lineage>
        <taxon>Eukaryota</taxon>
        <taxon>Metazoa</taxon>
        <taxon>Spiralia</taxon>
        <taxon>Lophotrochozoa</taxon>
        <taxon>Mollusca</taxon>
        <taxon>Gastropoda</taxon>
        <taxon>Heterobranchia</taxon>
        <taxon>Euthyneura</taxon>
        <taxon>Panpulmonata</taxon>
        <taxon>Sacoglossa</taxon>
        <taxon>Placobranchoidea</taxon>
        <taxon>Plakobranchidae</taxon>
        <taxon>Elysia</taxon>
    </lineage>
</organism>
<evidence type="ECO:0000313" key="1">
    <source>
        <dbReference type="EMBL" id="KAK3758673.1"/>
    </source>
</evidence>
<proteinExistence type="predicted"/>
<dbReference type="AlphaFoldDB" id="A0AAE0YX14"/>
<name>A0AAE0YX14_9GAST</name>
<accession>A0AAE0YX14</accession>
<protein>
    <submittedName>
        <fullName evidence="1">Uncharacterized protein</fullName>
    </submittedName>
</protein>
<gene>
    <name evidence="1" type="ORF">RRG08_016642</name>
</gene>